<protein>
    <submittedName>
        <fullName evidence="4">Uncharacterized protein</fullName>
    </submittedName>
</protein>
<feature type="compositionally biased region" description="Pro residues" evidence="1">
    <location>
        <begin position="595"/>
        <end position="606"/>
    </location>
</feature>
<evidence type="ECO:0000313" key="4">
    <source>
        <dbReference type="EMBL" id="PWY86083.1"/>
    </source>
</evidence>
<dbReference type="Pfam" id="PF10680">
    <property type="entry name" value="RRN9"/>
    <property type="match status" value="1"/>
</dbReference>
<feature type="compositionally biased region" description="Polar residues" evidence="1">
    <location>
        <begin position="211"/>
        <end position="225"/>
    </location>
</feature>
<dbReference type="RefSeq" id="XP_025400635.1">
    <property type="nucleotide sequence ID" value="XM_025545291.1"/>
</dbReference>
<feature type="compositionally biased region" description="Acidic residues" evidence="1">
    <location>
        <begin position="617"/>
        <end position="627"/>
    </location>
</feature>
<feature type="region of interest" description="Disordered" evidence="1">
    <location>
        <begin position="1"/>
        <end position="69"/>
    </location>
</feature>
<evidence type="ECO:0000259" key="3">
    <source>
        <dbReference type="Pfam" id="PF26176"/>
    </source>
</evidence>
<feature type="region of interest" description="Disordered" evidence="1">
    <location>
        <begin position="277"/>
        <end position="374"/>
    </location>
</feature>
<dbReference type="EMBL" id="MSFL01000008">
    <property type="protein sequence ID" value="PWY86083.1"/>
    <property type="molecule type" value="Genomic_DNA"/>
</dbReference>
<dbReference type="STRING" id="1448321.A0A317WI72"/>
<dbReference type="AlphaFoldDB" id="A0A317WI72"/>
<dbReference type="Gene3D" id="3.30.160.60">
    <property type="entry name" value="Classic Zinc Finger"/>
    <property type="match status" value="1"/>
</dbReference>
<dbReference type="InterPro" id="IPR019622">
    <property type="entry name" value="Rrn9_dom"/>
</dbReference>
<evidence type="ECO:0000256" key="1">
    <source>
        <dbReference type="SAM" id="MobiDB-lite"/>
    </source>
</evidence>
<feature type="domain" description="Rrn9" evidence="2">
    <location>
        <begin position="87"/>
        <end position="151"/>
    </location>
</feature>
<dbReference type="GeneID" id="37067528"/>
<reference evidence="4 5" key="1">
    <citation type="submission" date="2016-12" db="EMBL/GenBank/DDBJ databases">
        <title>The genomes of Aspergillus section Nigri reveals drivers in fungal speciation.</title>
        <authorList>
            <consortium name="DOE Joint Genome Institute"/>
            <person name="Vesth T.C."/>
            <person name="Nybo J."/>
            <person name="Theobald S."/>
            <person name="Brandl J."/>
            <person name="Frisvad J.C."/>
            <person name="Nielsen K.F."/>
            <person name="Lyhne E.K."/>
            <person name="Kogle M.E."/>
            <person name="Kuo A."/>
            <person name="Riley R."/>
            <person name="Clum A."/>
            <person name="Nolan M."/>
            <person name="Lipzen A."/>
            <person name="Salamov A."/>
            <person name="Henrissat B."/>
            <person name="Wiebenga A."/>
            <person name="De Vries R.P."/>
            <person name="Grigoriev I.V."/>
            <person name="Mortensen U.H."/>
            <person name="Andersen M.R."/>
            <person name="Baker S.E."/>
        </authorList>
    </citation>
    <scope>NUCLEOTIDE SEQUENCE [LARGE SCALE GENOMIC DNA]</scope>
    <source>
        <strain evidence="4 5">CBS 117.55</strain>
    </source>
</reference>
<accession>A0A317WI72</accession>
<organism evidence="4 5">
    <name type="scientific">Aspergillus heteromorphus CBS 117.55</name>
    <dbReference type="NCBI Taxonomy" id="1448321"/>
    <lineage>
        <taxon>Eukaryota</taxon>
        <taxon>Fungi</taxon>
        <taxon>Dikarya</taxon>
        <taxon>Ascomycota</taxon>
        <taxon>Pezizomycotina</taxon>
        <taxon>Eurotiomycetes</taxon>
        <taxon>Eurotiomycetidae</taxon>
        <taxon>Eurotiales</taxon>
        <taxon>Aspergillaceae</taxon>
        <taxon>Aspergillus</taxon>
        <taxon>Aspergillus subgen. Circumdati</taxon>
    </lineage>
</organism>
<evidence type="ECO:0000313" key="5">
    <source>
        <dbReference type="Proteomes" id="UP000247233"/>
    </source>
</evidence>
<feature type="compositionally biased region" description="Polar residues" evidence="1">
    <location>
        <begin position="521"/>
        <end position="530"/>
    </location>
</feature>
<gene>
    <name evidence="4" type="ORF">BO70DRAFT_378750</name>
</gene>
<dbReference type="VEuPathDB" id="FungiDB:BO70DRAFT_378750"/>
<feature type="region of interest" description="Disordered" evidence="1">
    <location>
        <begin position="440"/>
        <end position="627"/>
    </location>
</feature>
<feature type="compositionally biased region" description="Low complexity" evidence="1">
    <location>
        <begin position="502"/>
        <end position="520"/>
    </location>
</feature>
<feature type="region of interest" description="Disordered" evidence="1">
    <location>
        <begin position="203"/>
        <end position="249"/>
    </location>
</feature>
<evidence type="ECO:0000259" key="2">
    <source>
        <dbReference type="Pfam" id="PF10680"/>
    </source>
</evidence>
<feature type="compositionally biased region" description="Low complexity" evidence="1">
    <location>
        <begin position="290"/>
        <end position="301"/>
    </location>
</feature>
<feature type="compositionally biased region" description="Basic and acidic residues" evidence="1">
    <location>
        <begin position="349"/>
        <end position="358"/>
    </location>
</feature>
<comment type="caution">
    <text evidence="4">The sequence shown here is derived from an EMBL/GenBank/DDBJ whole genome shotgun (WGS) entry which is preliminary data.</text>
</comment>
<name>A0A317WI72_9EURO</name>
<dbReference type="InterPro" id="IPR059095">
    <property type="entry name" value="Znf_C2H2_17_2nd"/>
</dbReference>
<dbReference type="Proteomes" id="UP000247233">
    <property type="component" value="Unassembled WGS sequence"/>
</dbReference>
<keyword evidence="5" id="KW-1185">Reference proteome</keyword>
<feature type="compositionally biased region" description="Low complexity" evidence="1">
    <location>
        <begin position="324"/>
        <end position="348"/>
    </location>
</feature>
<feature type="compositionally biased region" description="Acidic residues" evidence="1">
    <location>
        <begin position="1"/>
        <end position="18"/>
    </location>
</feature>
<proteinExistence type="predicted"/>
<feature type="domain" description="C2H2-domain containing protein second zinc finger" evidence="3">
    <location>
        <begin position="553"/>
        <end position="579"/>
    </location>
</feature>
<feature type="compositionally biased region" description="Pro residues" evidence="1">
    <location>
        <begin position="475"/>
        <end position="501"/>
    </location>
</feature>
<dbReference type="OrthoDB" id="5412288at2759"/>
<dbReference type="Pfam" id="PF26176">
    <property type="entry name" value="zf_C2H2_17_2"/>
    <property type="match status" value="1"/>
</dbReference>
<sequence length="627" mass="70039">MEDDGALFVNNDDDDLSDQDATYIDSDEDGSGDSLISQSPETQALKRSARNLHAAGSPPPYRPNRFPGAESTWRTLTARDRQNARALDDIRARDLAAHLYNAYALRIRAIEMAKRATKMKSKTSSETDGFLPPRRWTAWPLPSDEVPRPGEERLRGRRDDLWAFKMQPDPRPSAELEESVMAVMLKTAKERFMARDWEPRVRNYASHQRKTSASQPETQDESTAGESERELANDTPLRPVVQADDEKSYRQLRPLTRNVLNQLDDLLMGLHRARKGGAMADDSDADEWLSDSTGSTGSGSSPKKRKVDRRRERSQSRGRKRTRLASVLLGSSSSGTRSPSAHTTSDAPSRSERSDSSSRSRSASVNSDERRSDSRLRLGIRDWSEVLGVAAMTGWPPAVVMRTAQRCANLFGEDMAFHILKEGNLQQTHDDDTKIWKYAESESEPDAAPAPEPNSEHDHEHEDESESASESKPVQPQPQPESKPSPPPQPELPPPPPPPPSSRSRPSSQKPRSRPTSSKRGSTSRANSTAPEDGEDPSQPKGKGEHRKNDIVCPIQTCSRHGKGFSRTWNLNLHMKRMHPNYRAKSAERRSETGTPPPPLPLPSHQPPHRHHQVIVIDDDDDDDDDD</sequence>